<name>A0ABQ5U5R3_9PROT</name>
<dbReference type="PANTHER" id="PTHR12910:SF2">
    <property type="entry name" value="NADH DEHYDROGENASE [UBIQUINONE] 1 ALPHA SUBCOMPLEX SUBUNIT 12"/>
    <property type="match status" value="1"/>
</dbReference>
<dbReference type="RefSeq" id="WP_169561131.1">
    <property type="nucleotide sequence ID" value="NZ_BSNF01000008.1"/>
</dbReference>
<evidence type="ECO:0000313" key="2">
    <source>
        <dbReference type="EMBL" id="GLQ07048.1"/>
    </source>
</evidence>
<evidence type="ECO:0000313" key="3">
    <source>
        <dbReference type="Proteomes" id="UP001161409"/>
    </source>
</evidence>
<proteinExistence type="predicted"/>
<comment type="caution">
    <text evidence="2">The sequence shown here is derived from an EMBL/GenBank/DDBJ whole genome shotgun (WGS) entry which is preliminary data.</text>
</comment>
<dbReference type="PANTHER" id="PTHR12910">
    <property type="entry name" value="NADH-UBIQUINONE OXIDOREDUCTASE SUBUNIT B17.2"/>
    <property type="match status" value="1"/>
</dbReference>
<feature type="region of interest" description="Disordered" evidence="1">
    <location>
        <begin position="92"/>
        <end position="121"/>
    </location>
</feature>
<protein>
    <submittedName>
        <fullName evidence="2">NADH dehydrogenase</fullName>
    </submittedName>
</protein>
<dbReference type="NCBIfam" id="NF006040">
    <property type="entry name" value="PRK08183.1"/>
    <property type="match status" value="1"/>
</dbReference>
<sequence length="121" mass="14001">MATFGTLLFTWWKGEKVGEDQFGNRYYKEKGKPTGPFGRERRWVVYKGRPEASKVPAAWHIWLHYTTNNLPDQQAVAKQNWEEEHLPNLTGTEFAYRPGGAVNKGGQRQKSTADYQAWKPE</sequence>
<reference evidence="2" key="2">
    <citation type="submission" date="2023-01" db="EMBL/GenBank/DDBJ databases">
        <title>Draft genome sequence of Sneathiella chinensis strain NBRC 103408.</title>
        <authorList>
            <person name="Sun Q."/>
            <person name="Mori K."/>
        </authorList>
    </citation>
    <scope>NUCLEOTIDE SEQUENCE</scope>
    <source>
        <strain evidence="2">NBRC 103408</strain>
    </source>
</reference>
<dbReference type="Pfam" id="PF05071">
    <property type="entry name" value="NDUFA12"/>
    <property type="match status" value="1"/>
</dbReference>
<gene>
    <name evidence="2" type="ORF">GCM10007924_22690</name>
</gene>
<dbReference type="EMBL" id="BSNF01000008">
    <property type="protein sequence ID" value="GLQ07048.1"/>
    <property type="molecule type" value="Genomic_DNA"/>
</dbReference>
<dbReference type="InterPro" id="IPR007763">
    <property type="entry name" value="NDUFA12"/>
</dbReference>
<keyword evidence="3" id="KW-1185">Reference proteome</keyword>
<accession>A0ABQ5U5R3</accession>
<evidence type="ECO:0000256" key="1">
    <source>
        <dbReference type="SAM" id="MobiDB-lite"/>
    </source>
</evidence>
<reference evidence="2" key="1">
    <citation type="journal article" date="2014" name="Int. J. Syst. Evol. Microbiol.">
        <title>Complete genome of a new Firmicutes species belonging to the dominant human colonic microbiota ('Ruminococcus bicirculans') reveals two chromosomes and a selective capacity to utilize plant glucans.</title>
        <authorList>
            <consortium name="NISC Comparative Sequencing Program"/>
            <person name="Wegmann U."/>
            <person name="Louis P."/>
            <person name="Goesmann A."/>
            <person name="Henrissat B."/>
            <person name="Duncan S.H."/>
            <person name="Flint H.J."/>
        </authorList>
    </citation>
    <scope>NUCLEOTIDE SEQUENCE</scope>
    <source>
        <strain evidence="2">NBRC 103408</strain>
    </source>
</reference>
<organism evidence="2 3">
    <name type="scientific">Sneathiella chinensis</name>
    <dbReference type="NCBI Taxonomy" id="349750"/>
    <lineage>
        <taxon>Bacteria</taxon>
        <taxon>Pseudomonadati</taxon>
        <taxon>Pseudomonadota</taxon>
        <taxon>Alphaproteobacteria</taxon>
        <taxon>Sneathiellales</taxon>
        <taxon>Sneathiellaceae</taxon>
        <taxon>Sneathiella</taxon>
    </lineage>
</organism>
<dbReference type="Proteomes" id="UP001161409">
    <property type="component" value="Unassembled WGS sequence"/>
</dbReference>